<evidence type="ECO:0000313" key="3">
    <source>
        <dbReference type="Proteomes" id="UP000318081"/>
    </source>
</evidence>
<accession>A0ABX5XYA1</accession>
<evidence type="ECO:0000259" key="1">
    <source>
        <dbReference type="Pfam" id="PF05430"/>
    </source>
</evidence>
<dbReference type="NCBIfam" id="NF033855">
    <property type="entry name" value="tRNA_MNMC2"/>
    <property type="match status" value="1"/>
</dbReference>
<keyword evidence="3" id="KW-1185">Reference proteome</keyword>
<name>A0ABX5XYA1_9BACT</name>
<organism evidence="2 3">
    <name type="scientific">Stieleria magnilauensis</name>
    <dbReference type="NCBI Taxonomy" id="2527963"/>
    <lineage>
        <taxon>Bacteria</taxon>
        <taxon>Pseudomonadati</taxon>
        <taxon>Planctomycetota</taxon>
        <taxon>Planctomycetia</taxon>
        <taxon>Pirellulales</taxon>
        <taxon>Pirellulaceae</taxon>
        <taxon>Stieleria</taxon>
    </lineage>
</organism>
<dbReference type="PANTHER" id="PTHR39963">
    <property type="entry name" value="SLL0983 PROTEIN"/>
    <property type="match status" value="1"/>
</dbReference>
<sequence>MPIPVRETFPSDREDLIVQVTDDGSLTLVRAGSDDAFHSGCGAASETRHVYLRNSGVAERLGGQQPTRVLEIGLGTSMAMLMTLDAAVVQDAVLDYVAIETDWIGAATLQYLKPHDWTSRPGLVDAYLDFRRSLPDEVPPGTYRWRLDARRNVTIEVADVRQWSHESERPFDAIYYDPFCCESAPELWTCDCFRSMRRVIRDTGKLTTYSCSRPVRDALEQAGWQVQRVPGPVGGKREVIIASPV</sequence>
<evidence type="ECO:0000313" key="2">
    <source>
        <dbReference type="EMBL" id="QDV86507.1"/>
    </source>
</evidence>
<dbReference type="PANTHER" id="PTHR39963:SF1">
    <property type="entry name" value="MNMC-LIKE METHYLTRANSFERASE DOMAIN-CONTAINING PROTEIN"/>
    <property type="match status" value="1"/>
</dbReference>
<dbReference type="InterPro" id="IPR008471">
    <property type="entry name" value="MnmC-like_methylTransf"/>
</dbReference>
<dbReference type="InterPro" id="IPR047785">
    <property type="entry name" value="tRNA_MNMC2"/>
</dbReference>
<reference evidence="2 3" key="1">
    <citation type="submission" date="2019-02" db="EMBL/GenBank/DDBJ databases">
        <title>Deep-cultivation of Planctomycetes and their phenomic and genomic characterization uncovers novel biology.</title>
        <authorList>
            <person name="Wiegand S."/>
            <person name="Jogler M."/>
            <person name="Boedeker C."/>
            <person name="Pinto D."/>
            <person name="Vollmers J."/>
            <person name="Rivas-Marin E."/>
            <person name="Kohn T."/>
            <person name="Peeters S.H."/>
            <person name="Heuer A."/>
            <person name="Rast P."/>
            <person name="Oberbeckmann S."/>
            <person name="Bunk B."/>
            <person name="Jeske O."/>
            <person name="Meyerdierks A."/>
            <person name="Storesund J.E."/>
            <person name="Kallscheuer N."/>
            <person name="Luecker S."/>
            <person name="Lage O.M."/>
            <person name="Pohl T."/>
            <person name="Merkel B.J."/>
            <person name="Hornburger P."/>
            <person name="Mueller R.-W."/>
            <person name="Bruemmer F."/>
            <person name="Labrenz M."/>
            <person name="Spormann A.M."/>
            <person name="Op den Camp H."/>
            <person name="Overmann J."/>
            <person name="Amann R."/>
            <person name="Jetten M.S.M."/>
            <person name="Mascher T."/>
            <person name="Medema M.H."/>
            <person name="Devos D.P."/>
            <person name="Kaster A.-K."/>
            <person name="Ovreas L."/>
            <person name="Rohde M."/>
            <person name="Galperin M.Y."/>
            <person name="Jogler C."/>
        </authorList>
    </citation>
    <scope>NUCLEOTIDE SEQUENCE [LARGE SCALE GENOMIC DNA]</scope>
    <source>
        <strain evidence="2 3">TBK1r</strain>
    </source>
</reference>
<feature type="domain" description="MnmC-like methyltransferase" evidence="1">
    <location>
        <begin position="139"/>
        <end position="243"/>
    </location>
</feature>
<proteinExistence type="predicted"/>
<dbReference type="CDD" id="cd02440">
    <property type="entry name" value="AdoMet_MTases"/>
    <property type="match status" value="1"/>
</dbReference>
<dbReference type="Pfam" id="PF05430">
    <property type="entry name" value="Methyltransf_30"/>
    <property type="match status" value="1"/>
</dbReference>
<protein>
    <submittedName>
        <fullName evidence="2">tRNA 5-methylaminomethyl-2-thiouridine biosynthesis bifunctional protein MnmC</fullName>
    </submittedName>
</protein>
<gene>
    <name evidence="2" type="primary">mnmC</name>
    <name evidence="2" type="ORF">TBK1r_55260</name>
</gene>
<dbReference type="InterPro" id="IPR029063">
    <property type="entry name" value="SAM-dependent_MTases_sf"/>
</dbReference>
<dbReference type="SUPFAM" id="SSF53335">
    <property type="entry name" value="S-adenosyl-L-methionine-dependent methyltransferases"/>
    <property type="match status" value="1"/>
</dbReference>
<dbReference type="EMBL" id="CP036432">
    <property type="protein sequence ID" value="QDV86507.1"/>
    <property type="molecule type" value="Genomic_DNA"/>
</dbReference>
<dbReference type="Proteomes" id="UP000318081">
    <property type="component" value="Chromosome"/>
</dbReference>
<dbReference type="Gene3D" id="3.40.50.150">
    <property type="entry name" value="Vaccinia Virus protein VP39"/>
    <property type="match status" value="1"/>
</dbReference>
<dbReference type="RefSeq" id="WP_145217730.1">
    <property type="nucleotide sequence ID" value="NZ_CP036432.1"/>
</dbReference>